<keyword evidence="2" id="KW-0328">Glycosyltransferase</keyword>
<evidence type="ECO:0000256" key="2">
    <source>
        <dbReference type="ARBA" id="ARBA00022676"/>
    </source>
</evidence>
<dbReference type="SMART" id="SM00506">
    <property type="entry name" value="A1pp"/>
    <property type="match status" value="1"/>
</dbReference>
<keyword evidence="5" id="KW-0539">Nucleus</keyword>
<proteinExistence type="predicted"/>
<gene>
    <name evidence="7" type="ORF">MAR_015222</name>
</gene>
<dbReference type="Gene3D" id="3.40.220.10">
    <property type="entry name" value="Leucine Aminopeptidase, subunit E, domain 1"/>
    <property type="match status" value="1"/>
</dbReference>
<dbReference type="PANTHER" id="PTHR14453:SF67">
    <property type="entry name" value="POLY [ADP-RIBOSE] POLYMERASE"/>
    <property type="match status" value="1"/>
</dbReference>
<keyword evidence="3" id="KW-0808">Transferase</keyword>
<dbReference type="Pfam" id="PF01661">
    <property type="entry name" value="Macro"/>
    <property type="match status" value="1"/>
</dbReference>
<sequence length="158" mass="17611">ADVIVNSTSVDLNLDRGHVSSQINKLAGTELQKAVYRKAKEINFWEYIVTSAFDLSNCKHILHCALEPLNDNDGTKQEKSCLSKMRATVRLLLNKANRMSCNSIALPALGTGYLGYKPRDAATAIYLAVCDFVQFHGDSCHLEVIKIVVYQTEENTFQ</sequence>
<organism evidence="7 8">
    <name type="scientific">Mya arenaria</name>
    <name type="common">Soft-shell clam</name>
    <dbReference type="NCBI Taxonomy" id="6604"/>
    <lineage>
        <taxon>Eukaryota</taxon>
        <taxon>Metazoa</taxon>
        <taxon>Spiralia</taxon>
        <taxon>Lophotrochozoa</taxon>
        <taxon>Mollusca</taxon>
        <taxon>Bivalvia</taxon>
        <taxon>Autobranchia</taxon>
        <taxon>Heteroconchia</taxon>
        <taxon>Euheterodonta</taxon>
        <taxon>Imparidentia</taxon>
        <taxon>Neoheterodontei</taxon>
        <taxon>Myida</taxon>
        <taxon>Myoidea</taxon>
        <taxon>Myidae</taxon>
        <taxon>Mya</taxon>
    </lineage>
</organism>
<comment type="subcellular location">
    <subcellularLocation>
        <location evidence="1">Nucleus</location>
    </subcellularLocation>
</comment>
<dbReference type="PANTHER" id="PTHR14453">
    <property type="entry name" value="PARP/ZINC FINGER CCCH TYPE DOMAIN CONTAINING PROTEIN"/>
    <property type="match status" value="1"/>
</dbReference>
<evidence type="ECO:0000256" key="3">
    <source>
        <dbReference type="ARBA" id="ARBA00022679"/>
    </source>
</evidence>
<feature type="non-terminal residue" evidence="7">
    <location>
        <position position="158"/>
    </location>
</feature>
<name>A0ABY7FKP8_MYAAR</name>
<evidence type="ECO:0000313" key="7">
    <source>
        <dbReference type="EMBL" id="WAR21248.1"/>
    </source>
</evidence>
<keyword evidence="4" id="KW-0520">NAD</keyword>
<dbReference type="Proteomes" id="UP001164746">
    <property type="component" value="Chromosome 12"/>
</dbReference>
<protein>
    <submittedName>
        <fullName evidence="7">PAR14-like protein</fullName>
    </submittedName>
</protein>
<evidence type="ECO:0000256" key="4">
    <source>
        <dbReference type="ARBA" id="ARBA00023027"/>
    </source>
</evidence>
<dbReference type="InterPro" id="IPR052056">
    <property type="entry name" value="Mono-ARTD/PARP"/>
</dbReference>
<evidence type="ECO:0000256" key="1">
    <source>
        <dbReference type="ARBA" id="ARBA00004123"/>
    </source>
</evidence>
<feature type="domain" description="Macro" evidence="6">
    <location>
        <begin position="1"/>
        <end position="158"/>
    </location>
</feature>
<dbReference type="InterPro" id="IPR043472">
    <property type="entry name" value="Macro_dom-like"/>
</dbReference>
<accession>A0ABY7FKP8</accession>
<evidence type="ECO:0000256" key="5">
    <source>
        <dbReference type="ARBA" id="ARBA00023242"/>
    </source>
</evidence>
<evidence type="ECO:0000259" key="6">
    <source>
        <dbReference type="PROSITE" id="PS51154"/>
    </source>
</evidence>
<dbReference type="InterPro" id="IPR002589">
    <property type="entry name" value="Macro_dom"/>
</dbReference>
<reference evidence="7" key="1">
    <citation type="submission" date="2022-11" db="EMBL/GenBank/DDBJ databases">
        <title>Centuries of genome instability and evolution in soft-shell clam transmissible cancer (bioRxiv).</title>
        <authorList>
            <person name="Hart S.F.M."/>
            <person name="Yonemitsu M.A."/>
            <person name="Giersch R.M."/>
            <person name="Beal B.F."/>
            <person name="Arriagada G."/>
            <person name="Davis B.W."/>
            <person name="Ostrander E.A."/>
            <person name="Goff S.P."/>
            <person name="Metzger M.J."/>
        </authorList>
    </citation>
    <scope>NUCLEOTIDE SEQUENCE</scope>
    <source>
        <strain evidence="7">MELC-2E11</strain>
        <tissue evidence="7">Siphon/mantle</tissue>
    </source>
</reference>
<evidence type="ECO:0000313" key="8">
    <source>
        <dbReference type="Proteomes" id="UP001164746"/>
    </source>
</evidence>
<feature type="non-terminal residue" evidence="7">
    <location>
        <position position="1"/>
    </location>
</feature>
<keyword evidence="8" id="KW-1185">Reference proteome</keyword>
<dbReference type="SUPFAM" id="SSF52949">
    <property type="entry name" value="Macro domain-like"/>
    <property type="match status" value="1"/>
</dbReference>
<dbReference type="EMBL" id="CP111023">
    <property type="protein sequence ID" value="WAR21248.1"/>
    <property type="molecule type" value="Genomic_DNA"/>
</dbReference>
<dbReference type="PROSITE" id="PS51154">
    <property type="entry name" value="MACRO"/>
    <property type="match status" value="1"/>
</dbReference>